<organism evidence="7 8">
    <name type="scientific">Bombyx mandarina</name>
    <name type="common">Wild silk moth</name>
    <name type="synonym">Wild silkworm</name>
    <dbReference type="NCBI Taxonomy" id="7092"/>
    <lineage>
        <taxon>Eukaryota</taxon>
        <taxon>Metazoa</taxon>
        <taxon>Ecdysozoa</taxon>
        <taxon>Arthropoda</taxon>
        <taxon>Hexapoda</taxon>
        <taxon>Insecta</taxon>
        <taxon>Pterygota</taxon>
        <taxon>Neoptera</taxon>
        <taxon>Endopterygota</taxon>
        <taxon>Lepidoptera</taxon>
        <taxon>Glossata</taxon>
        <taxon>Ditrysia</taxon>
        <taxon>Bombycoidea</taxon>
        <taxon>Bombycidae</taxon>
        <taxon>Bombycinae</taxon>
        <taxon>Bombyx</taxon>
    </lineage>
</organism>
<dbReference type="PANTHER" id="PTHR46064:SF1">
    <property type="entry name" value="QUEUINE TRNA-RIBOSYLTRANSFERASE ACCESSORY SUBUNIT 2"/>
    <property type="match status" value="1"/>
</dbReference>
<dbReference type="NCBIfam" id="TIGR00449">
    <property type="entry name" value="tgt_general"/>
    <property type="match status" value="1"/>
</dbReference>
<dbReference type="RefSeq" id="XP_028035048.1">
    <property type="nucleotide sequence ID" value="XM_028179247.1"/>
</dbReference>
<dbReference type="GeneID" id="114246625"/>
<evidence type="ECO:0000313" key="7">
    <source>
        <dbReference type="Proteomes" id="UP000504629"/>
    </source>
</evidence>
<sequence>MRFNIKQVNCGSERIGSLTGFIKSSKTIIETPTAALLTQGGSVVHLTAEVLAKVFPDTQLLWLPLSNSVQLENGVKAQGEGVAKFAGLPKHVICATLYNINEIVPPGHFELGKLPLWTKNGKKMITADKYMDLMETFKPDIILAASDGRISLNEKPKRIVKSVERTIALLDSCINKYKASEELQQSSLVGVIVAANIPHKCEECIRHILKYKETLVGVALAGLTDGSKESYEISLDKLKEIFSRVGGSLPNDLLRIVEGSWNPAVIVTAIEYGWDVFDGSYPIKLTNKGHALSLNFDVYRYSGDPCIMDLNDIRYNEDFKPILEGCECLTCKKHTRAYIRHLLNTREMLASVLLSIHNLHHFNEFFVQARLHISASTFNIYKKHIITQYENINPKLDNEENKTAPALVQDKKKIKVRIDDNVKTEVNGTIIE</sequence>
<accession>A0A6J2K042</accession>
<dbReference type="GO" id="GO:0008479">
    <property type="term" value="F:tRNA-guanosine(34) queuine transglycosylase activity"/>
    <property type="evidence" value="ECO:0007669"/>
    <property type="project" value="UniProtKB-UniRule"/>
</dbReference>
<dbReference type="InterPro" id="IPR028592">
    <property type="entry name" value="QTRTD1"/>
</dbReference>
<comment type="cofactor">
    <cofactor evidence="5">
        <name>Zn(2+)</name>
        <dbReference type="ChEBI" id="CHEBI:29105"/>
    </cofactor>
    <text evidence="5">Binds 1 zinc ion per subunit.</text>
</comment>
<dbReference type="SUPFAM" id="SSF51713">
    <property type="entry name" value="tRNA-guanine transglycosylase"/>
    <property type="match status" value="1"/>
</dbReference>
<evidence type="ECO:0000256" key="3">
    <source>
        <dbReference type="ARBA" id="ARBA00022723"/>
    </source>
</evidence>
<dbReference type="KEGG" id="bman:114246625"/>
<feature type="binding site" evidence="5">
    <location>
        <position position="331"/>
    </location>
    <ligand>
        <name>Zn(2+)</name>
        <dbReference type="ChEBI" id="CHEBI:29105"/>
    </ligand>
</feature>
<evidence type="ECO:0000256" key="1">
    <source>
        <dbReference type="ARBA" id="ARBA00022490"/>
    </source>
</evidence>
<feature type="binding site" evidence="5">
    <location>
        <position position="326"/>
    </location>
    <ligand>
        <name>Zn(2+)</name>
        <dbReference type="ChEBI" id="CHEBI:29105"/>
    </ligand>
</feature>
<feature type="binding site" evidence="5">
    <location>
        <position position="328"/>
    </location>
    <ligand>
        <name>Zn(2+)</name>
        <dbReference type="ChEBI" id="CHEBI:29105"/>
    </ligand>
</feature>
<keyword evidence="2 5" id="KW-0819">tRNA processing</keyword>
<keyword evidence="7" id="KW-1185">Reference proteome</keyword>
<proteinExistence type="inferred from homology"/>
<keyword evidence="1 5" id="KW-0963">Cytoplasm</keyword>
<dbReference type="OrthoDB" id="27601at2759"/>
<feature type="domain" description="tRNA-guanine(15) transglycosylase-like" evidence="6">
    <location>
        <begin position="13"/>
        <end position="390"/>
    </location>
</feature>
<evidence type="ECO:0000256" key="5">
    <source>
        <dbReference type="HAMAP-Rule" id="MF_03043"/>
    </source>
</evidence>
<comment type="similarity">
    <text evidence="5">Belongs to the queuine tRNA-ribosyltransferase family. QTRT2 subfamily.</text>
</comment>
<evidence type="ECO:0000313" key="8">
    <source>
        <dbReference type="RefSeq" id="XP_028035048.1"/>
    </source>
</evidence>
<dbReference type="InterPro" id="IPR050852">
    <property type="entry name" value="Queuine_tRNA-ribosyltrfase"/>
</dbReference>
<dbReference type="GO" id="GO:0006400">
    <property type="term" value="P:tRNA modification"/>
    <property type="evidence" value="ECO:0007669"/>
    <property type="project" value="InterPro"/>
</dbReference>
<gene>
    <name evidence="8" type="primary">LOC114246625</name>
</gene>
<reference evidence="8" key="1">
    <citation type="submission" date="2025-08" db="UniProtKB">
        <authorList>
            <consortium name="RefSeq"/>
        </authorList>
    </citation>
    <scope>IDENTIFICATION</scope>
    <source>
        <tissue evidence="8">Silk gland</tissue>
    </source>
</reference>
<dbReference type="AlphaFoldDB" id="A0A6J2K042"/>
<keyword evidence="4 5" id="KW-0862">Zinc</keyword>
<evidence type="ECO:0000256" key="4">
    <source>
        <dbReference type="ARBA" id="ARBA00022833"/>
    </source>
</evidence>
<dbReference type="GO" id="GO:0046872">
    <property type="term" value="F:metal ion binding"/>
    <property type="evidence" value="ECO:0007669"/>
    <property type="project" value="UniProtKB-KW"/>
</dbReference>
<dbReference type="InterPro" id="IPR002616">
    <property type="entry name" value="tRNA_ribo_trans-like"/>
</dbReference>
<dbReference type="InterPro" id="IPR036511">
    <property type="entry name" value="TGT-like_sf"/>
</dbReference>
<protein>
    <recommendedName>
        <fullName evidence="5">Queuine tRNA-ribosyltransferase accessory subunit 2</fullName>
    </recommendedName>
    <alternativeName>
        <fullName evidence="5">Queuine tRNA-ribosyltransferase domain-containing protein 1</fullName>
    </alternativeName>
</protein>
<keyword evidence="3 5" id="KW-0479">Metal-binding</keyword>
<evidence type="ECO:0000256" key="2">
    <source>
        <dbReference type="ARBA" id="ARBA00022694"/>
    </source>
</evidence>
<dbReference type="PANTHER" id="PTHR46064">
    <property type="entry name" value="QUEUINE TRNA-RIBOSYLTRANSFERASE ACCESSORY SUBUNIT 2"/>
    <property type="match status" value="1"/>
</dbReference>
<comment type="function">
    <text evidence="5">Non-catalytic subunit of the queuine tRNA-ribosyltransferase (TGT) that catalyzes the base-exchange of a guanine (G) residue with queuine (Q) at position 34 (anticodon wobble position) in tRNAs with GU(N) anticodons (tRNA-Asp, -Asn, -His and -Tyr), resulting in the hypermodified nucleoside queuosine (7-(((4,5-cis-dihydroxy-2-cyclopenten-1-yl)amino)methyl)-7-deazaguanosine).</text>
</comment>
<dbReference type="Proteomes" id="UP000504629">
    <property type="component" value="Unplaced"/>
</dbReference>
<feature type="binding site" evidence="5">
    <location>
        <position position="357"/>
    </location>
    <ligand>
        <name>Zn(2+)</name>
        <dbReference type="ChEBI" id="CHEBI:29105"/>
    </ligand>
</feature>
<name>A0A6J2K042_BOMMA</name>
<dbReference type="GO" id="GO:0005737">
    <property type="term" value="C:cytoplasm"/>
    <property type="evidence" value="ECO:0007669"/>
    <property type="project" value="UniProtKB-SubCell"/>
</dbReference>
<dbReference type="HAMAP" id="MF_03043">
    <property type="entry name" value="QTRT2"/>
    <property type="match status" value="1"/>
</dbReference>
<dbReference type="Pfam" id="PF01702">
    <property type="entry name" value="TGT"/>
    <property type="match status" value="1"/>
</dbReference>
<comment type="subunit">
    <text evidence="5">Heterodimer of a catalytic subunit and an accessory subunit.</text>
</comment>
<evidence type="ECO:0000259" key="6">
    <source>
        <dbReference type="Pfam" id="PF01702"/>
    </source>
</evidence>
<comment type="subcellular location">
    <subcellularLocation>
        <location evidence="5">Cytoplasm</location>
    </subcellularLocation>
</comment>
<dbReference type="Gene3D" id="3.20.20.105">
    <property type="entry name" value="Queuine tRNA-ribosyltransferase-like"/>
    <property type="match status" value="1"/>
</dbReference>